<dbReference type="GO" id="GO:0015074">
    <property type="term" value="P:DNA integration"/>
    <property type="evidence" value="ECO:0007669"/>
    <property type="project" value="InterPro"/>
</dbReference>
<feature type="domain" description="Integrase catalytic" evidence="1">
    <location>
        <begin position="1"/>
        <end position="72"/>
    </location>
</feature>
<dbReference type="InterPro" id="IPR050951">
    <property type="entry name" value="Retrovirus_Pol_polyprotein"/>
</dbReference>
<sequence length="210" mass="24242">MGSTQGLSSAYHPSTNGAAERANAMIERYLWSYTYYQQTEWVEFIAFAEFAYNNTVHSSTGYSPFYVVNGMEFKPIANLLCADTLPCNVTDWSLRVRECWQSIKIALDKSSEKVKKQADKKRQVTKEFKVGDKVYLSTKYIKLKFNNRKLGPKYIGPFTIEKIINPVTVTLVLPSWLGCIHPVFHINLLKEWVNQKNIYMEHHIDTSNII</sequence>
<dbReference type="EMBL" id="IACN01091883">
    <property type="protein sequence ID" value="LAB61531.1"/>
    <property type="molecule type" value="Transcribed_RNA"/>
</dbReference>
<reference evidence="2" key="1">
    <citation type="submission" date="2017-07" db="EMBL/GenBank/DDBJ databases">
        <authorList>
            <person name="Mikheyev A."/>
            <person name="Grau M."/>
        </authorList>
    </citation>
    <scope>NUCLEOTIDE SEQUENCE</scope>
    <source>
        <tissue evidence="2">Venom_gland</tissue>
    </source>
</reference>
<dbReference type="InterPro" id="IPR012337">
    <property type="entry name" value="RNaseH-like_sf"/>
</dbReference>
<dbReference type="Pfam" id="PF24626">
    <property type="entry name" value="SH3_Tf2-1"/>
    <property type="match status" value="1"/>
</dbReference>
<dbReference type="InterPro" id="IPR036397">
    <property type="entry name" value="RNaseH_sf"/>
</dbReference>
<reference evidence="2" key="2">
    <citation type="submission" date="2017-11" db="EMBL/GenBank/DDBJ databases">
        <title>Coralsnake Venomics: Analyses of Venom Gland Transcriptomes and Proteomes of Six Brazilian Taxa.</title>
        <authorList>
            <person name="Aird S.D."/>
            <person name="Jorge da Silva N."/>
            <person name="Qiu L."/>
            <person name="Villar-Briones A."/>
            <person name="Aparecida-Saddi V."/>
            <person name="Campos-Telles M.P."/>
            <person name="Grau M."/>
            <person name="Mikheyev A.S."/>
        </authorList>
    </citation>
    <scope>NUCLEOTIDE SEQUENCE</scope>
    <source>
        <tissue evidence="2">Venom_gland</tissue>
    </source>
</reference>
<accession>A0A2D4PUB1</accession>
<evidence type="ECO:0000313" key="2">
    <source>
        <dbReference type="EMBL" id="LAB61531.1"/>
    </source>
</evidence>
<dbReference type="Gene3D" id="3.30.420.10">
    <property type="entry name" value="Ribonuclease H-like superfamily/Ribonuclease H"/>
    <property type="match status" value="1"/>
</dbReference>
<dbReference type="InterPro" id="IPR001584">
    <property type="entry name" value="Integrase_cat-core"/>
</dbReference>
<protein>
    <recommendedName>
        <fullName evidence="1">Integrase catalytic domain-containing protein</fullName>
    </recommendedName>
</protein>
<dbReference type="GO" id="GO:0003676">
    <property type="term" value="F:nucleic acid binding"/>
    <property type="evidence" value="ECO:0007669"/>
    <property type="project" value="InterPro"/>
</dbReference>
<dbReference type="PANTHER" id="PTHR37984">
    <property type="entry name" value="PROTEIN CBG26694"/>
    <property type="match status" value="1"/>
</dbReference>
<dbReference type="PROSITE" id="PS50994">
    <property type="entry name" value="INTEGRASE"/>
    <property type="match status" value="1"/>
</dbReference>
<dbReference type="InterPro" id="IPR056924">
    <property type="entry name" value="SH3_Tf2-1"/>
</dbReference>
<dbReference type="SUPFAM" id="SSF53098">
    <property type="entry name" value="Ribonuclease H-like"/>
    <property type="match status" value="1"/>
</dbReference>
<organism evidence="2">
    <name type="scientific">Micrurus surinamensis</name>
    <name type="common">Surinam coral snake</name>
    <dbReference type="NCBI Taxonomy" id="129470"/>
    <lineage>
        <taxon>Eukaryota</taxon>
        <taxon>Metazoa</taxon>
        <taxon>Chordata</taxon>
        <taxon>Craniata</taxon>
        <taxon>Vertebrata</taxon>
        <taxon>Euteleostomi</taxon>
        <taxon>Lepidosauria</taxon>
        <taxon>Squamata</taxon>
        <taxon>Bifurcata</taxon>
        <taxon>Unidentata</taxon>
        <taxon>Episquamata</taxon>
        <taxon>Toxicofera</taxon>
        <taxon>Serpentes</taxon>
        <taxon>Colubroidea</taxon>
        <taxon>Elapidae</taxon>
        <taxon>Elapinae</taxon>
        <taxon>Micrurus</taxon>
    </lineage>
</organism>
<dbReference type="PANTHER" id="PTHR37984:SF15">
    <property type="entry name" value="INTEGRASE CATALYTIC DOMAIN-CONTAINING PROTEIN"/>
    <property type="match status" value="1"/>
</dbReference>
<name>A0A2D4PUB1_MICSU</name>
<dbReference type="AlphaFoldDB" id="A0A2D4PUB1"/>
<evidence type="ECO:0000259" key="1">
    <source>
        <dbReference type="PROSITE" id="PS50994"/>
    </source>
</evidence>
<proteinExistence type="predicted"/>